<evidence type="ECO:0000256" key="4">
    <source>
        <dbReference type="ARBA" id="ARBA00023136"/>
    </source>
</evidence>
<organism evidence="7 8">
    <name type="scientific">Ranatra chinensis</name>
    <dbReference type="NCBI Taxonomy" id="642074"/>
    <lineage>
        <taxon>Eukaryota</taxon>
        <taxon>Metazoa</taxon>
        <taxon>Ecdysozoa</taxon>
        <taxon>Arthropoda</taxon>
        <taxon>Hexapoda</taxon>
        <taxon>Insecta</taxon>
        <taxon>Pterygota</taxon>
        <taxon>Neoptera</taxon>
        <taxon>Paraneoptera</taxon>
        <taxon>Hemiptera</taxon>
        <taxon>Heteroptera</taxon>
        <taxon>Panheteroptera</taxon>
        <taxon>Nepomorpha</taxon>
        <taxon>Nepidae</taxon>
        <taxon>Ranatrinae</taxon>
        <taxon>Ranatra</taxon>
    </lineage>
</organism>
<evidence type="ECO:0000256" key="2">
    <source>
        <dbReference type="ARBA" id="ARBA00022692"/>
    </source>
</evidence>
<dbReference type="PANTHER" id="PTHR24064">
    <property type="entry name" value="SOLUTE CARRIER FAMILY 22 MEMBER"/>
    <property type="match status" value="1"/>
</dbReference>
<dbReference type="InterPro" id="IPR036259">
    <property type="entry name" value="MFS_trans_sf"/>
</dbReference>
<feature type="transmembrane region" description="Helical" evidence="5">
    <location>
        <begin position="362"/>
        <end position="385"/>
    </location>
</feature>
<dbReference type="CDD" id="cd17317">
    <property type="entry name" value="MFS_SLC22"/>
    <property type="match status" value="1"/>
</dbReference>
<keyword evidence="3 5" id="KW-1133">Transmembrane helix</keyword>
<evidence type="ECO:0000313" key="8">
    <source>
        <dbReference type="Proteomes" id="UP001558652"/>
    </source>
</evidence>
<dbReference type="InterPro" id="IPR005828">
    <property type="entry name" value="MFS_sugar_transport-like"/>
</dbReference>
<evidence type="ECO:0000259" key="6">
    <source>
        <dbReference type="PROSITE" id="PS50850"/>
    </source>
</evidence>
<feature type="non-terminal residue" evidence="7">
    <location>
        <position position="1"/>
    </location>
</feature>
<dbReference type="Pfam" id="PF00083">
    <property type="entry name" value="Sugar_tr"/>
    <property type="match status" value="1"/>
</dbReference>
<feature type="transmembrane region" description="Helical" evidence="5">
    <location>
        <begin position="66"/>
        <end position="87"/>
    </location>
</feature>
<feature type="transmembrane region" description="Helical" evidence="5">
    <location>
        <begin position="336"/>
        <end position="356"/>
    </location>
</feature>
<proteinExistence type="predicted"/>
<comment type="subcellular location">
    <subcellularLocation>
        <location evidence="1">Membrane</location>
        <topology evidence="1">Multi-pass membrane protein</topology>
    </subcellularLocation>
</comment>
<reference evidence="7 8" key="1">
    <citation type="submission" date="2024-07" db="EMBL/GenBank/DDBJ databases">
        <title>Chromosome-level genome assembly of the water stick insect Ranatra chinensis (Heteroptera: Nepidae).</title>
        <authorList>
            <person name="Liu X."/>
        </authorList>
    </citation>
    <scope>NUCLEOTIDE SEQUENCE [LARGE SCALE GENOMIC DNA]</scope>
    <source>
        <strain evidence="7">Cailab_2021Rc</strain>
        <tissue evidence="7">Muscle</tissue>
    </source>
</reference>
<keyword evidence="8" id="KW-1185">Reference proteome</keyword>
<dbReference type="PROSITE" id="PS50850">
    <property type="entry name" value="MFS"/>
    <property type="match status" value="1"/>
</dbReference>
<dbReference type="SUPFAM" id="SSF103473">
    <property type="entry name" value="MFS general substrate transporter"/>
    <property type="match status" value="1"/>
</dbReference>
<comment type="caution">
    <text evidence="7">The sequence shown here is derived from an EMBL/GenBank/DDBJ whole genome shotgun (WGS) entry which is preliminary data.</text>
</comment>
<dbReference type="Proteomes" id="UP001558652">
    <property type="component" value="Unassembled WGS sequence"/>
</dbReference>
<dbReference type="Gene3D" id="1.20.1250.20">
    <property type="entry name" value="MFS general substrate transporter like domains"/>
    <property type="match status" value="1"/>
</dbReference>
<feature type="transmembrane region" description="Helical" evidence="5">
    <location>
        <begin position="219"/>
        <end position="236"/>
    </location>
</feature>
<dbReference type="AlphaFoldDB" id="A0ABD0YJN3"/>
<feature type="transmembrane region" description="Helical" evidence="5">
    <location>
        <begin position="12"/>
        <end position="33"/>
    </location>
</feature>
<feature type="transmembrane region" description="Helical" evidence="5">
    <location>
        <begin position="276"/>
        <end position="296"/>
    </location>
</feature>
<feature type="transmembrane region" description="Helical" evidence="5">
    <location>
        <begin position="248"/>
        <end position="269"/>
    </location>
</feature>
<feature type="transmembrane region" description="Helical" evidence="5">
    <location>
        <begin position="99"/>
        <end position="121"/>
    </location>
</feature>
<protein>
    <recommendedName>
        <fullName evidence="6">Major facilitator superfamily (MFS) profile domain-containing protein</fullName>
    </recommendedName>
</protein>
<feature type="transmembrane region" description="Helical" evidence="5">
    <location>
        <begin position="302"/>
        <end position="324"/>
    </location>
</feature>
<keyword evidence="2 5" id="KW-0812">Transmembrane</keyword>
<gene>
    <name evidence="7" type="ORF">AAG570_011097</name>
</gene>
<feature type="transmembrane region" description="Helical" evidence="5">
    <location>
        <begin position="40"/>
        <end position="60"/>
    </location>
</feature>
<accession>A0ABD0YJN3</accession>
<dbReference type="InterPro" id="IPR020846">
    <property type="entry name" value="MFS_dom"/>
</dbReference>
<evidence type="ECO:0000256" key="5">
    <source>
        <dbReference type="SAM" id="Phobius"/>
    </source>
</evidence>
<dbReference type="EMBL" id="JBFDAA010000006">
    <property type="protein sequence ID" value="KAL1131480.1"/>
    <property type="molecule type" value="Genomic_DNA"/>
</dbReference>
<evidence type="ECO:0000256" key="3">
    <source>
        <dbReference type="ARBA" id="ARBA00022989"/>
    </source>
</evidence>
<dbReference type="GO" id="GO:0016020">
    <property type="term" value="C:membrane"/>
    <property type="evidence" value="ECO:0007669"/>
    <property type="project" value="UniProtKB-SubCell"/>
</dbReference>
<sequence>WDLVCGKASLRSAAQASIAIGKFAGALFFGFFADKFGRKWAFILAVILYIVAGPMASITYSYSFFIFLRFIIGAAGSGVYESAYTILSEVTVDPIRTRLGCIFNISYPVGYMILPALALYFDDWRSLQLIISLPALLLLVNCWFIPESPRWLLTQGRRDEALTLVKNKIEGKQLKLVEDNFNHLPSDVNESGHHWNKKLQAALARLFIFLSESELRNRIFICYFAWFAASLSYYAIALNADNFTANRYLYVALNGLVEFPGYIVPLLILKYLGRKIASASLFIIAGVALLSILIIPEGYSELVLGVALIGRFCMCAVFAIIILYTSELFPTTIRNTAIGTSLTMAQFGCIAAPFVVDLLGSHAWYIPSTICGITSVSAGMMIMLLPETKDKPLLDSIEEIKDTDGSGRVSLANCCLFR</sequence>
<feature type="transmembrane region" description="Helical" evidence="5">
    <location>
        <begin position="127"/>
        <end position="145"/>
    </location>
</feature>
<name>A0ABD0YJN3_9HEMI</name>
<feature type="domain" description="Major facilitator superfamily (MFS) profile" evidence="6">
    <location>
        <begin position="1"/>
        <end position="389"/>
    </location>
</feature>
<keyword evidence="4 5" id="KW-0472">Membrane</keyword>
<evidence type="ECO:0000256" key="1">
    <source>
        <dbReference type="ARBA" id="ARBA00004141"/>
    </source>
</evidence>
<evidence type="ECO:0000313" key="7">
    <source>
        <dbReference type="EMBL" id="KAL1131480.1"/>
    </source>
</evidence>